<evidence type="ECO:0000313" key="3">
    <source>
        <dbReference type="Proteomes" id="UP000824242"/>
    </source>
</evidence>
<dbReference type="InterPro" id="IPR056937">
    <property type="entry name" value="YqbQ/XkdQ"/>
</dbReference>
<reference evidence="2" key="2">
    <citation type="journal article" date="2021" name="PeerJ">
        <title>Extensive microbial diversity within the chicken gut microbiome revealed by metagenomics and culture.</title>
        <authorList>
            <person name="Gilroy R."/>
            <person name="Ravi A."/>
            <person name="Getino M."/>
            <person name="Pursley I."/>
            <person name="Horton D.L."/>
            <person name="Alikhan N.F."/>
            <person name="Baker D."/>
            <person name="Gharbi K."/>
            <person name="Hall N."/>
            <person name="Watson M."/>
            <person name="Adriaenssens E.M."/>
            <person name="Foster-Nyarko E."/>
            <person name="Jarju S."/>
            <person name="Secka A."/>
            <person name="Antonio M."/>
            <person name="Oren A."/>
            <person name="Chaudhuri R.R."/>
            <person name="La Ragione R."/>
            <person name="Hildebrand F."/>
            <person name="Pallen M.J."/>
        </authorList>
    </citation>
    <scope>NUCLEOTIDE SEQUENCE</scope>
    <source>
        <strain evidence="2">ChiSxjej1B13-7958</strain>
    </source>
</reference>
<dbReference type="Pfam" id="PF24032">
    <property type="entry name" value="YQBQ"/>
    <property type="match status" value="1"/>
</dbReference>
<evidence type="ECO:0000259" key="1">
    <source>
        <dbReference type="Pfam" id="PF24032"/>
    </source>
</evidence>
<keyword evidence="2" id="KW-0378">Hydrolase</keyword>
<evidence type="ECO:0000313" key="2">
    <source>
        <dbReference type="EMBL" id="HIR47545.1"/>
    </source>
</evidence>
<proteinExistence type="predicted"/>
<feature type="domain" description="YqbQ/XkdQ" evidence="1">
    <location>
        <begin position="22"/>
        <end position="310"/>
    </location>
</feature>
<sequence length="313" mass="34865">MAAELVAEQDGAVFLPVTLGGVEWTTQRSGAPGTLTFTVLEDEGFPVLREGCRVSLRLDGKGLFCGYVFTRTQTDRRQVQITAYDQLRYLRSRDTLVYAGKKASDLLRILAADFRLSLGTVEDTGYMIPLGTEENVPIWDMLENALDDTYRATGRRYVLYDDFGRLCLKSAGSLILPLLLDGDTVQGFCCEESIDSETYTRVRLLYEDGRRGIRQLFSGANESLEERWGVLQYFEKLSDPTGGWERVSSLLRTHSEPSLTVTVTGALGHPSVRAGVSLFTDLPGADRTMTVESARHVFRGPVHTMDLELRKGE</sequence>
<protein>
    <submittedName>
        <fullName evidence="2">Hydrolase</fullName>
    </submittedName>
</protein>
<accession>A0A9D1AQ15</accession>
<gene>
    <name evidence="2" type="ORF">IAB89_07810</name>
</gene>
<comment type="caution">
    <text evidence="2">The sequence shown here is derived from an EMBL/GenBank/DDBJ whole genome shotgun (WGS) entry which is preliminary data.</text>
</comment>
<dbReference type="EMBL" id="DVGZ01000082">
    <property type="protein sequence ID" value="HIR47545.1"/>
    <property type="molecule type" value="Genomic_DNA"/>
</dbReference>
<name>A0A9D1AQ15_9FIRM</name>
<reference evidence="2" key="1">
    <citation type="submission" date="2020-10" db="EMBL/GenBank/DDBJ databases">
        <authorList>
            <person name="Gilroy R."/>
        </authorList>
    </citation>
    <scope>NUCLEOTIDE SEQUENCE</scope>
    <source>
        <strain evidence="2">ChiSxjej1B13-7958</strain>
    </source>
</reference>
<dbReference type="GO" id="GO:0016787">
    <property type="term" value="F:hydrolase activity"/>
    <property type="evidence" value="ECO:0007669"/>
    <property type="project" value="UniProtKB-KW"/>
</dbReference>
<organism evidence="2 3">
    <name type="scientific">Candidatus Caccousia avicola</name>
    <dbReference type="NCBI Taxonomy" id="2840721"/>
    <lineage>
        <taxon>Bacteria</taxon>
        <taxon>Bacillati</taxon>
        <taxon>Bacillota</taxon>
        <taxon>Clostridia</taxon>
        <taxon>Eubacteriales</taxon>
        <taxon>Oscillospiraceae</taxon>
        <taxon>Oscillospiraceae incertae sedis</taxon>
        <taxon>Candidatus Caccousia</taxon>
    </lineage>
</organism>
<dbReference type="AlphaFoldDB" id="A0A9D1AQ15"/>
<dbReference type="Proteomes" id="UP000824242">
    <property type="component" value="Unassembled WGS sequence"/>
</dbReference>
<dbReference type="SUPFAM" id="SSF69279">
    <property type="entry name" value="Phage tail proteins"/>
    <property type="match status" value="1"/>
</dbReference>